<dbReference type="EMBL" id="JABCRI010000013">
    <property type="protein sequence ID" value="KAF8395609.1"/>
    <property type="molecule type" value="Genomic_DNA"/>
</dbReference>
<reference evidence="2 3" key="1">
    <citation type="submission" date="2020-04" db="EMBL/GenBank/DDBJ databases">
        <title>Plant Genome Project.</title>
        <authorList>
            <person name="Zhang R.-G."/>
        </authorList>
    </citation>
    <scope>NUCLEOTIDE SEQUENCE [LARGE SCALE GENOMIC DNA]</scope>
    <source>
        <strain evidence="2">YNK0</strain>
        <tissue evidence="2">Leaf</tissue>
    </source>
</reference>
<feature type="compositionally biased region" description="Basic and acidic residues" evidence="1">
    <location>
        <begin position="714"/>
        <end position="728"/>
    </location>
</feature>
<keyword evidence="3" id="KW-1185">Reference proteome</keyword>
<dbReference type="PANTHER" id="PTHR34427">
    <property type="entry name" value="DUF4283 DOMAIN PROTEIN"/>
    <property type="match status" value="1"/>
</dbReference>
<dbReference type="PANTHER" id="PTHR34427:SF5">
    <property type="entry name" value="DUF4283 DOMAIN-CONTAINING PROTEIN"/>
    <property type="match status" value="1"/>
</dbReference>
<sequence length="1182" mass="130978">MIPVLRSFDLNVLPQASSDRLWGLPSDTKEFSLSHLFPLSISAAKLSPVFAVQQNQQRPAYSLLWIRRFVPRLKHHHRFSVPSDQRLISGDPFFGRVIAGTHLQIAGIHLRWQSPSPVTSLILESSIFPGKFSVNLVDRHIPVNPLSAPAFVEQTSGNFYTSPVVFSIRRDSFPSVSITIFCFGQRAEELETALMEMVKQDNRRQLSARVLMRIEQDQRITEDARRFAEQDAAAQKNAPHVLQVFFLSLSSANETDSFVKGEVETVEDPYMLEKYPCILINWSRSYGWYALLSALGSVSLSPQSRPGGGNAGGVRQGRKLWQNRWNVKPKGGIECRIEKAGCSRLVVELDVGAALNWDKAVVCAISGPEGSDDWGEVSRIISKIIPEEGEISLFPFEERRAIYHSKKDSHIAALCRSKPNPVGSQNVVGFRRWWPEANSLSFIGFVKPRWLSVKGIPFHLWIPSVLGKVGALCGGLVETHPSTVDMSDLFFAKIKVKGEINLVPRRITIVYQSIPYPVEISVWEDELCDNCKMWPETMEIRYSRSWVVADGGSMEKGEPRVPTGLEEIYSGQGEISNLKLMRVEPVLIPASSGGRYGANDSMVVAGETVLHATSTRCLQSAEQLKGSKKGRREGKNSKRRIGRQRLRRQRRLGVSALPTSGLKTVTERGKGIRADPSKGAKEGVKSKGPEFSTQGHVNGPISNGPNQAVKPISRYKDGLGEKGSKEVKAGPSNEKANSNGLEDPFGLYPIIIQKQKDRDKVNCFVVSKNRGDQVETSDQELGGSSTIAPLFRQVESILQRHKVISSGLLSDACRGSEVVVRDQEGEPEKQISRVEVRSLLDLPVGVSVVHAKNSYKVLEGAASGGCQGREEGGVLQEFSPNTVSRSSCSSPPGHFLKGRFWTKDLVERELDSYTPLVFSDLASKSISGSVSPKSRFPFSSQGKTEALGVELVELGEARGEENSGREISGKLSSPQIYSCNESLNFVKSTLGDGQQRVEEKYEETMASLEQMVKRVVMAETMLEATLQYQSDQVKVQPSPRQPPQHQTNRDRGYRGGRGRGWRGRDRGYRRGRDHQSNFNAPGGHDHQPNFNARGSHHSENNFHHPPVICQICEKPGHTVVRCYQRHDDPPYQSSTAMNMSDVASDPDRYPDTCATSHITADASLLNHPTDYHIKDTIMVGNG</sequence>
<comment type="caution">
    <text evidence="2">The sequence shown here is derived from an EMBL/GenBank/DDBJ whole genome shotgun (WGS) entry which is preliminary data.</text>
</comment>
<feature type="region of interest" description="Disordered" evidence="1">
    <location>
        <begin position="1030"/>
        <end position="1101"/>
    </location>
</feature>
<evidence type="ECO:0000313" key="2">
    <source>
        <dbReference type="EMBL" id="KAF8395609.1"/>
    </source>
</evidence>
<feature type="compositionally biased region" description="Basic residues" evidence="1">
    <location>
        <begin position="626"/>
        <end position="651"/>
    </location>
</feature>
<dbReference type="Proteomes" id="UP000655225">
    <property type="component" value="Unassembled WGS sequence"/>
</dbReference>
<feature type="region of interest" description="Disordered" evidence="1">
    <location>
        <begin position="620"/>
        <end position="740"/>
    </location>
</feature>
<evidence type="ECO:0000256" key="1">
    <source>
        <dbReference type="SAM" id="MobiDB-lite"/>
    </source>
</evidence>
<accession>A0A834YU22</accession>
<organism evidence="2 3">
    <name type="scientific">Tetracentron sinense</name>
    <name type="common">Spur-leaf</name>
    <dbReference type="NCBI Taxonomy" id="13715"/>
    <lineage>
        <taxon>Eukaryota</taxon>
        <taxon>Viridiplantae</taxon>
        <taxon>Streptophyta</taxon>
        <taxon>Embryophyta</taxon>
        <taxon>Tracheophyta</taxon>
        <taxon>Spermatophyta</taxon>
        <taxon>Magnoliopsida</taxon>
        <taxon>Trochodendrales</taxon>
        <taxon>Trochodendraceae</taxon>
        <taxon>Tetracentron</taxon>
    </lineage>
</organism>
<dbReference type="AlphaFoldDB" id="A0A834YU22"/>
<gene>
    <name evidence="2" type="ORF">HHK36_019559</name>
</gene>
<evidence type="ECO:0000313" key="3">
    <source>
        <dbReference type="Proteomes" id="UP000655225"/>
    </source>
</evidence>
<evidence type="ECO:0008006" key="4">
    <source>
        <dbReference type="Google" id="ProtNLM"/>
    </source>
</evidence>
<feature type="compositionally biased region" description="Basic and acidic residues" evidence="1">
    <location>
        <begin position="665"/>
        <end position="688"/>
    </location>
</feature>
<proteinExistence type="predicted"/>
<feature type="compositionally biased region" description="Basic and acidic residues" evidence="1">
    <location>
        <begin position="1062"/>
        <end position="1075"/>
    </location>
</feature>
<feature type="compositionally biased region" description="Polar residues" evidence="1">
    <location>
        <begin position="691"/>
        <end position="706"/>
    </location>
</feature>
<name>A0A834YU22_TETSI</name>
<protein>
    <recommendedName>
        <fullName evidence="4">DUF4283 domain-containing protein</fullName>
    </recommendedName>
</protein>